<dbReference type="STRING" id="1806994.A0A507CC65"/>
<dbReference type="PANTHER" id="PTHR15239">
    <property type="entry name" value="NUCLEAR EXPORT MEDIATOR FACTOR NEMF"/>
    <property type="match status" value="1"/>
</dbReference>
<feature type="compositionally biased region" description="Basic and acidic residues" evidence="7">
    <location>
        <begin position="1071"/>
        <end position="1081"/>
    </location>
</feature>
<sequence length="1239" mass="135725">MKQRFSALDVSAAVADLAPLLGSRLQNVYDINSRTYLFKFSVKATDSKELLLIESGIRMHTTEFKREKNMFPSAFCMKLRKHIQSKRIKDIKQTRADRIVDMTFGEGEAAYHVMLEFYSGGNILLCDHEYKILSLLRSVEVDATTELSEKPDTARFAVGATYRLDLATDFHPATETRLRQVLAGPAPERDETQSSTLPSEPFMEPAVTTTRNKKIVSAALKQKKKKKDTTLKKVIRDGFGSDYGSAVTDHILFKSRLDGSLKVPEDIDHSEASPQIQALMTAFGDADKIVKACFDTPQKGYIILQQPNSDSPQQQQTSSAIYDEFHPYLFAQFENRQYIEFQSFNLALDTYFSKIEAQKLEAKTRQAEINAQKRIEIVKAGHESQIKGLASQQEENQKIARAIEINMVDIDSLLQTLRSLIASGMDWKDLDKLVKDEKKKGNKIAGMITGLKMEVGMVSISLRDPDDEEGEDEDQSDEASDEAGSADSDESDLESTSQATPVKSSSKPSTSRPPLAADIYIYASAFANARRYYGAKKIAVVKQEKTQEAAEKAVKSAERKILHELKTTQKQVPTITKVRKPFWFEKFLWFISSENFLVVGGRDAQQNEILVKKHLRKGDVYIHADLNGASSVIVKNSEPNASPPAGVSFEEWSPIPPDTLLQAATMSVCQSNAWTAKIITSAYFVHPHQVSKSAPTGEYLNTGSFMIRGKKHWLPPVQLIFGYGLLFRVSDEDIGRHYFERRPWGRNGEQPLPAGVAESSTIPSRLQSSESLMSPPGSVANFADDEGHLPAIASSDVESGDDAPASMMASIDASATSPDKGNAEGGFDASDGEMGDSEEDEAGDVSQIHRDKKQSDNVSIAPSKSGYDKYNLDELDDEADNEPSPAFASITASVSTEGKSSRPSMSAKQRRDLKKKRQHLGGENVESKSSISSTPEPSTKQPSTSSGKPPPAPPPVRGKKAKLKKQKAKYGGQDEEEKQLALEILGSAKGPQPKGKKEKELAKQKVPPSSSNNALDQKAFAGSSVSKSLDQTTPDPATNLTSPLSASERKESIKRPQLIVADNDSMQTPKSKSEVVLPKDDDNSDSGSSNSDNEASEAIEPVEQQTDTQVHAGGDGDSVIAVPEEDEQGEEDLSMNFLDSLTGQPHEEDTLLFAIPVCAPFSALNRYKYKVKLVPGSLKKGKAAKQALDAFIKVATAVPERDLMKRIPGPESIQTMMGKVKLMGIDEAKSSAKKGKGKS</sequence>
<dbReference type="InterPro" id="IPR051608">
    <property type="entry name" value="RQC_Subunit_NEMF"/>
</dbReference>
<feature type="compositionally biased region" description="Low complexity" evidence="7">
    <location>
        <begin position="927"/>
        <end position="947"/>
    </location>
</feature>
<dbReference type="GeneID" id="42002152"/>
<comment type="subcellular location">
    <subcellularLocation>
        <location evidence="2">Cytoplasm</location>
    </subcellularLocation>
    <subcellularLocation>
        <location evidence="1">Nucleus</location>
    </subcellularLocation>
</comment>
<feature type="compositionally biased region" description="Acidic residues" evidence="7">
    <location>
        <begin position="830"/>
        <end position="843"/>
    </location>
</feature>
<feature type="compositionally biased region" description="Acidic residues" evidence="7">
    <location>
        <begin position="465"/>
        <end position="481"/>
    </location>
</feature>
<feature type="domain" description="NFACT RNA-binding" evidence="8">
    <location>
        <begin position="586"/>
        <end position="709"/>
    </location>
</feature>
<dbReference type="PANTHER" id="PTHR15239:SF6">
    <property type="entry name" value="RIBOSOME QUALITY CONTROL COMPLEX SUBUNIT NEMF"/>
    <property type="match status" value="1"/>
</dbReference>
<evidence type="ECO:0000313" key="11">
    <source>
        <dbReference type="Proteomes" id="UP000319731"/>
    </source>
</evidence>
<dbReference type="FunFam" id="2.30.310.10:FF:000001">
    <property type="entry name" value="Nuclear export mediator factor Nemf"/>
    <property type="match status" value="1"/>
</dbReference>
<dbReference type="Pfam" id="PF05670">
    <property type="entry name" value="NFACT-R_1"/>
    <property type="match status" value="1"/>
</dbReference>
<evidence type="ECO:0000256" key="7">
    <source>
        <dbReference type="SAM" id="MobiDB-lite"/>
    </source>
</evidence>
<feature type="region of interest" description="Disordered" evidence="7">
    <location>
        <begin position="183"/>
        <end position="203"/>
    </location>
</feature>
<dbReference type="GO" id="GO:1990116">
    <property type="term" value="P:ribosome-associated ubiquitin-dependent protein catabolic process"/>
    <property type="evidence" value="ECO:0007669"/>
    <property type="project" value="TreeGrafter"/>
</dbReference>
<dbReference type="GO" id="GO:1990112">
    <property type="term" value="C:RQC complex"/>
    <property type="evidence" value="ECO:0007669"/>
    <property type="project" value="TreeGrafter"/>
</dbReference>
<dbReference type="GO" id="GO:0005737">
    <property type="term" value="C:cytoplasm"/>
    <property type="evidence" value="ECO:0007669"/>
    <property type="project" value="UniProtKB-SubCell"/>
</dbReference>
<evidence type="ECO:0000256" key="2">
    <source>
        <dbReference type="ARBA" id="ARBA00004496"/>
    </source>
</evidence>
<dbReference type="AlphaFoldDB" id="A0A507CC65"/>
<name>A0A507CC65_9FUNG</name>
<feature type="compositionally biased region" description="Low complexity" evidence="7">
    <location>
        <begin position="500"/>
        <end position="512"/>
    </location>
</feature>
<feature type="region of interest" description="Disordered" evidence="7">
    <location>
        <begin position="463"/>
        <end position="512"/>
    </location>
</feature>
<dbReference type="OrthoDB" id="207084at2759"/>
<dbReference type="InterPro" id="IPR021846">
    <property type="entry name" value="NFACT-C"/>
</dbReference>
<keyword evidence="11" id="KW-1185">Reference proteome</keyword>
<proteinExistence type="inferred from homology"/>
<feature type="domain" description="NFACT protein C-terminal" evidence="9">
    <location>
        <begin position="1134"/>
        <end position="1223"/>
    </location>
</feature>
<organism evidence="10 11">
    <name type="scientific">Synchytrium microbalum</name>
    <dbReference type="NCBI Taxonomy" id="1806994"/>
    <lineage>
        <taxon>Eukaryota</taxon>
        <taxon>Fungi</taxon>
        <taxon>Fungi incertae sedis</taxon>
        <taxon>Chytridiomycota</taxon>
        <taxon>Chytridiomycota incertae sedis</taxon>
        <taxon>Chytridiomycetes</taxon>
        <taxon>Synchytriales</taxon>
        <taxon>Synchytriaceae</taxon>
        <taxon>Synchytrium</taxon>
    </lineage>
</organism>
<feature type="compositionally biased region" description="Basic residues" evidence="7">
    <location>
        <begin position="957"/>
        <end position="968"/>
    </location>
</feature>
<comment type="similarity">
    <text evidence="3">Belongs to the NEMF family.</text>
</comment>
<evidence type="ECO:0000256" key="6">
    <source>
        <dbReference type="ARBA" id="ARBA00023242"/>
    </source>
</evidence>
<dbReference type="GO" id="GO:0005634">
    <property type="term" value="C:nucleus"/>
    <property type="evidence" value="ECO:0007669"/>
    <property type="project" value="UniProtKB-SubCell"/>
</dbReference>
<evidence type="ECO:0000256" key="5">
    <source>
        <dbReference type="ARBA" id="ARBA00023054"/>
    </source>
</evidence>
<keyword evidence="5" id="KW-0175">Coiled coil</keyword>
<comment type="caution">
    <text evidence="10">The sequence shown here is derived from an EMBL/GenBank/DDBJ whole genome shotgun (WGS) entry which is preliminary data.</text>
</comment>
<evidence type="ECO:0000256" key="1">
    <source>
        <dbReference type="ARBA" id="ARBA00004123"/>
    </source>
</evidence>
<dbReference type="Pfam" id="PF05833">
    <property type="entry name" value="NFACT_N"/>
    <property type="match status" value="1"/>
</dbReference>
<dbReference type="EMBL" id="QEAO01000003">
    <property type="protein sequence ID" value="TPX37091.1"/>
    <property type="molecule type" value="Genomic_DNA"/>
</dbReference>
<gene>
    <name evidence="10" type="ORF">SmJEL517_g00927</name>
</gene>
<dbReference type="GO" id="GO:0072344">
    <property type="term" value="P:rescue of stalled ribosome"/>
    <property type="evidence" value="ECO:0007669"/>
    <property type="project" value="TreeGrafter"/>
</dbReference>
<evidence type="ECO:0000259" key="8">
    <source>
        <dbReference type="Pfam" id="PF05670"/>
    </source>
</evidence>
<dbReference type="Gene3D" id="2.30.310.10">
    <property type="entry name" value="ibrinogen binding protein from staphylococcus aureus domain"/>
    <property type="match status" value="1"/>
</dbReference>
<dbReference type="Proteomes" id="UP000319731">
    <property type="component" value="Unassembled WGS sequence"/>
</dbReference>
<evidence type="ECO:0000259" key="9">
    <source>
        <dbReference type="Pfam" id="PF11923"/>
    </source>
</evidence>
<feature type="compositionally biased region" description="Polar residues" evidence="7">
    <location>
        <begin position="1023"/>
        <end position="1045"/>
    </location>
</feature>
<evidence type="ECO:0000313" key="10">
    <source>
        <dbReference type="EMBL" id="TPX37091.1"/>
    </source>
</evidence>
<feature type="compositionally biased region" description="Polar residues" evidence="7">
    <location>
        <begin position="758"/>
        <end position="772"/>
    </location>
</feature>
<evidence type="ECO:0008006" key="12">
    <source>
        <dbReference type="Google" id="ProtNLM"/>
    </source>
</evidence>
<accession>A0A507CC65</accession>
<feature type="region of interest" description="Disordered" evidence="7">
    <location>
        <begin position="742"/>
        <end position="784"/>
    </location>
</feature>
<evidence type="ECO:0000256" key="4">
    <source>
        <dbReference type="ARBA" id="ARBA00022490"/>
    </source>
</evidence>
<protein>
    <recommendedName>
        <fullName evidence="12">NFACT RNA-binding domain-containing protein</fullName>
    </recommendedName>
</protein>
<dbReference type="Pfam" id="PF11923">
    <property type="entry name" value="NFACT-C"/>
    <property type="match status" value="1"/>
</dbReference>
<dbReference type="InterPro" id="IPR008532">
    <property type="entry name" value="NFACT_RNA-bd"/>
</dbReference>
<evidence type="ECO:0000256" key="3">
    <source>
        <dbReference type="ARBA" id="ARBA00008318"/>
    </source>
</evidence>
<keyword evidence="4" id="KW-0963">Cytoplasm</keyword>
<keyword evidence="6" id="KW-0539">Nucleus</keyword>
<dbReference type="GO" id="GO:0043023">
    <property type="term" value="F:ribosomal large subunit binding"/>
    <property type="evidence" value="ECO:0007669"/>
    <property type="project" value="TreeGrafter"/>
</dbReference>
<dbReference type="RefSeq" id="XP_031027161.1">
    <property type="nucleotide sequence ID" value="XM_031166855.1"/>
</dbReference>
<dbReference type="GO" id="GO:0000049">
    <property type="term" value="F:tRNA binding"/>
    <property type="evidence" value="ECO:0007669"/>
    <property type="project" value="TreeGrafter"/>
</dbReference>
<feature type="region of interest" description="Disordered" evidence="7">
    <location>
        <begin position="812"/>
        <end position="1120"/>
    </location>
</feature>
<reference evidence="10 11" key="1">
    <citation type="journal article" date="2019" name="Sci. Rep.">
        <title>Comparative genomics of chytrid fungi reveal insights into the obligate biotrophic and pathogenic lifestyle of Synchytrium endobioticum.</title>
        <authorList>
            <person name="van de Vossenberg B.T.L.H."/>
            <person name="Warris S."/>
            <person name="Nguyen H.D.T."/>
            <person name="van Gent-Pelzer M.P.E."/>
            <person name="Joly D.L."/>
            <person name="van de Geest H.C."/>
            <person name="Bonants P.J.M."/>
            <person name="Smith D.S."/>
            <person name="Levesque C.A."/>
            <person name="van der Lee T.A.J."/>
        </authorList>
    </citation>
    <scope>NUCLEOTIDE SEQUENCE [LARGE SCALE GENOMIC DNA]</scope>
    <source>
        <strain evidence="10 11">JEL517</strain>
    </source>
</reference>
<feature type="compositionally biased region" description="Polar residues" evidence="7">
    <location>
        <begin position="890"/>
        <end position="907"/>
    </location>
</feature>